<comment type="caution">
    <text evidence="12">The sequence shown here is derived from an EMBL/GenBank/DDBJ whole genome shotgun (WGS) entry which is preliminary data.</text>
</comment>
<keyword evidence="3 9" id="KW-0812">Transmembrane</keyword>
<dbReference type="EMBL" id="JABAYA010000504">
    <property type="protein sequence ID" value="KAF7720595.1"/>
    <property type="molecule type" value="Genomic_DNA"/>
</dbReference>
<dbReference type="Pfam" id="PF00005">
    <property type="entry name" value="ABC_tran"/>
    <property type="match status" value="1"/>
</dbReference>
<evidence type="ECO:0000259" key="11">
    <source>
        <dbReference type="PROSITE" id="PS50929"/>
    </source>
</evidence>
<proteinExistence type="inferred from homology"/>
<evidence type="ECO:0000259" key="10">
    <source>
        <dbReference type="PROSITE" id="PS50893"/>
    </source>
</evidence>
<dbReference type="Gene3D" id="3.40.50.300">
    <property type="entry name" value="P-loop containing nucleotide triphosphate hydrolases"/>
    <property type="match status" value="1"/>
</dbReference>
<dbReference type="InterPro" id="IPR027417">
    <property type="entry name" value="P-loop_NTPase"/>
</dbReference>
<dbReference type="FunFam" id="3.40.50.300:FF:000287">
    <property type="entry name" value="Multidrug ABC transporter ATP-binding protein"/>
    <property type="match status" value="1"/>
</dbReference>
<keyword evidence="7 9" id="KW-0472">Membrane</keyword>
<evidence type="ECO:0000313" key="12">
    <source>
        <dbReference type="EMBL" id="KAF7720595.1"/>
    </source>
</evidence>
<dbReference type="SMART" id="SM00382">
    <property type="entry name" value="AAA"/>
    <property type="match status" value="1"/>
</dbReference>
<feature type="domain" description="ABC transmembrane type-1" evidence="11">
    <location>
        <begin position="1"/>
        <end position="251"/>
    </location>
</feature>
<dbReference type="PROSITE" id="PS50929">
    <property type="entry name" value="ABC_TM1F"/>
    <property type="match status" value="1"/>
</dbReference>
<dbReference type="PROSITE" id="PS50893">
    <property type="entry name" value="ABC_TRANSPORTER_2"/>
    <property type="match status" value="1"/>
</dbReference>
<organism evidence="12 13">
    <name type="scientific">Apophysomyces ossiformis</name>
    <dbReference type="NCBI Taxonomy" id="679940"/>
    <lineage>
        <taxon>Eukaryota</taxon>
        <taxon>Fungi</taxon>
        <taxon>Fungi incertae sedis</taxon>
        <taxon>Mucoromycota</taxon>
        <taxon>Mucoromycotina</taxon>
        <taxon>Mucoromycetes</taxon>
        <taxon>Mucorales</taxon>
        <taxon>Mucorineae</taxon>
        <taxon>Mucoraceae</taxon>
        <taxon>Apophysomyces</taxon>
    </lineage>
</organism>
<dbReference type="InterPro" id="IPR039421">
    <property type="entry name" value="Type_1_exporter"/>
</dbReference>
<dbReference type="GO" id="GO:0005524">
    <property type="term" value="F:ATP binding"/>
    <property type="evidence" value="ECO:0007669"/>
    <property type="project" value="UniProtKB-KW"/>
</dbReference>
<keyword evidence="2" id="KW-0813">Transport</keyword>
<protein>
    <submittedName>
        <fullName evidence="12">Homocysteine S-methyltransferase 1</fullName>
    </submittedName>
</protein>
<dbReference type="Proteomes" id="UP000605846">
    <property type="component" value="Unassembled WGS sequence"/>
</dbReference>
<dbReference type="PANTHER" id="PTHR24221:SF654">
    <property type="entry name" value="ATP-BINDING CASSETTE SUB-FAMILY B MEMBER 6"/>
    <property type="match status" value="1"/>
</dbReference>
<feature type="domain" description="ABC transporter" evidence="10">
    <location>
        <begin position="285"/>
        <end position="518"/>
    </location>
</feature>
<evidence type="ECO:0000256" key="4">
    <source>
        <dbReference type="ARBA" id="ARBA00022741"/>
    </source>
</evidence>
<evidence type="ECO:0000256" key="6">
    <source>
        <dbReference type="ARBA" id="ARBA00022989"/>
    </source>
</evidence>
<sequence length="532" mass="59059">MDAQGLLGWLWFKTFEPIREYLSERTGVLVFSHLHRLSLDYHLGRKNGAVLQALERGSSGPVTRVITTLTHVLGNVLLSAAIGIGYFTYEFGPGVAGVVILAMALLISATYLFSRAQERQEKEKRHISQEGYSIACLAANEQSPYAAESLLNYEAAKYFTAEDYEISRYRSLISKREQAEGKVQSTDKLLSIVQHIIVSSSVLVGAYLAKLHYGTSNHRIGTASFLVFLRYMNQICYPIARLSSTYMYFMRELSKTEELVKILNEAPTVVDKVDATDLIVNSAGISFENVTFAYDAEKTVLHNVTFSVGRGQTLAIIGHTGAGKSTILRLLLRLFDTTSGQVRIDGQDISEVTQQSLRKHIAVVSQDIVLFNDTIRANVYYGNRNASEKEFKQAIEIAQLQHMNKLPEGYDTLVGNRGLKISGGEKQRVALARAIIKNAPILVLDEATSSIDNVTERAIQNALCNHTSGQTKIIIAHRLSTVVNADIILVMDEGKIVARGKHLDLIRDEQGIYYKMWQNQVANGHNDVVNNG</sequence>
<gene>
    <name evidence="12" type="primary">HMT-1_1</name>
    <name evidence="12" type="ORF">EC973_007228</name>
</gene>
<reference evidence="12" key="1">
    <citation type="submission" date="2020-01" db="EMBL/GenBank/DDBJ databases">
        <title>Genome Sequencing of Three Apophysomyces-Like Fungal Strains Confirms a Novel Fungal Genus in the Mucoromycota with divergent Burkholderia-like Endosymbiotic Bacteria.</title>
        <authorList>
            <person name="Stajich J.E."/>
            <person name="Macias A.M."/>
            <person name="Carter-House D."/>
            <person name="Lovett B."/>
            <person name="Kasson L.R."/>
            <person name="Berry K."/>
            <person name="Grigoriev I."/>
            <person name="Chang Y."/>
            <person name="Spatafora J."/>
            <person name="Kasson M.T."/>
        </authorList>
    </citation>
    <scope>NUCLEOTIDE SEQUENCE</scope>
    <source>
        <strain evidence="12">NRRL A-21654</strain>
    </source>
</reference>
<dbReference type="GO" id="GO:0032259">
    <property type="term" value="P:methylation"/>
    <property type="evidence" value="ECO:0007669"/>
    <property type="project" value="UniProtKB-KW"/>
</dbReference>
<evidence type="ECO:0000256" key="8">
    <source>
        <dbReference type="ARBA" id="ARBA00024363"/>
    </source>
</evidence>
<keyword evidence="13" id="KW-1185">Reference proteome</keyword>
<evidence type="ECO:0000256" key="1">
    <source>
        <dbReference type="ARBA" id="ARBA00004141"/>
    </source>
</evidence>
<evidence type="ECO:0000256" key="9">
    <source>
        <dbReference type="SAM" id="Phobius"/>
    </source>
</evidence>
<dbReference type="InterPro" id="IPR017871">
    <property type="entry name" value="ABC_transporter-like_CS"/>
</dbReference>
<dbReference type="GO" id="GO:0016020">
    <property type="term" value="C:membrane"/>
    <property type="evidence" value="ECO:0007669"/>
    <property type="project" value="UniProtKB-SubCell"/>
</dbReference>
<comment type="similarity">
    <text evidence="8">Belongs to the ABC transporter superfamily. ABCB family. Heavy Metal importer (TC 3.A.1.210) subfamily.</text>
</comment>
<keyword evidence="6 9" id="KW-1133">Transmembrane helix</keyword>
<dbReference type="SUPFAM" id="SSF90123">
    <property type="entry name" value="ABC transporter transmembrane region"/>
    <property type="match status" value="1"/>
</dbReference>
<feature type="transmembrane region" description="Helical" evidence="9">
    <location>
        <begin position="65"/>
        <end position="89"/>
    </location>
</feature>
<name>A0A8H7BJI5_9FUNG</name>
<dbReference type="OrthoDB" id="6500128at2759"/>
<keyword evidence="12" id="KW-0808">Transferase</keyword>
<dbReference type="GO" id="GO:0008168">
    <property type="term" value="F:methyltransferase activity"/>
    <property type="evidence" value="ECO:0007669"/>
    <property type="project" value="UniProtKB-KW"/>
</dbReference>
<dbReference type="AlphaFoldDB" id="A0A8H7BJI5"/>
<dbReference type="Pfam" id="PF00664">
    <property type="entry name" value="ABC_membrane"/>
    <property type="match status" value="1"/>
</dbReference>
<comment type="subcellular location">
    <subcellularLocation>
        <location evidence="1">Membrane</location>
        <topology evidence="1">Multi-pass membrane protein</topology>
    </subcellularLocation>
</comment>
<dbReference type="InterPro" id="IPR011527">
    <property type="entry name" value="ABC1_TM_dom"/>
</dbReference>
<keyword evidence="4" id="KW-0547">Nucleotide-binding</keyword>
<evidence type="ECO:0000256" key="7">
    <source>
        <dbReference type="ARBA" id="ARBA00023136"/>
    </source>
</evidence>
<keyword evidence="12" id="KW-0489">Methyltransferase</keyword>
<dbReference type="InterPro" id="IPR003593">
    <property type="entry name" value="AAA+_ATPase"/>
</dbReference>
<dbReference type="GO" id="GO:0140359">
    <property type="term" value="F:ABC-type transporter activity"/>
    <property type="evidence" value="ECO:0007669"/>
    <property type="project" value="InterPro"/>
</dbReference>
<dbReference type="Gene3D" id="1.20.1560.10">
    <property type="entry name" value="ABC transporter type 1, transmembrane domain"/>
    <property type="match status" value="1"/>
</dbReference>
<dbReference type="PROSITE" id="PS00211">
    <property type="entry name" value="ABC_TRANSPORTER_1"/>
    <property type="match status" value="1"/>
</dbReference>
<evidence type="ECO:0000313" key="13">
    <source>
        <dbReference type="Proteomes" id="UP000605846"/>
    </source>
</evidence>
<accession>A0A8H7BJI5</accession>
<dbReference type="InterPro" id="IPR003439">
    <property type="entry name" value="ABC_transporter-like_ATP-bd"/>
</dbReference>
<dbReference type="InterPro" id="IPR036640">
    <property type="entry name" value="ABC1_TM_sf"/>
</dbReference>
<evidence type="ECO:0000256" key="3">
    <source>
        <dbReference type="ARBA" id="ARBA00022692"/>
    </source>
</evidence>
<feature type="transmembrane region" description="Helical" evidence="9">
    <location>
        <begin position="95"/>
        <end position="114"/>
    </location>
</feature>
<evidence type="ECO:0000256" key="5">
    <source>
        <dbReference type="ARBA" id="ARBA00022840"/>
    </source>
</evidence>
<dbReference type="PANTHER" id="PTHR24221">
    <property type="entry name" value="ATP-BINDING CASSETTE SUB-FAMILY B"/>
    <property type="match status" value="1"/>
</dbReference>
<evidence type="ECO:0000256" key="2">
    <source>
        <dbReference type="ARBA" id="ARBA00022448"/>
    </source>
</evidence>
<dbReference type="GO" id="GO:0016887">
    <property type="term" value="F:ATP hydrolysis activity"/>
    <property type="evidence" value="ECO:0007669"/>
    <property type="project" value="InterPro"/>
</dbReference>
<keyword evidence="5" id="KW-0067">ATP-binding</keyword>
<dbReference type="SUPFAM" id="SSF52540">
    <property type="entry name" value="P-loop containing nucleoside triphosphate hydrolases"/>
    <property type="match status" value="1"/>
</dbReference>